<name>A0A0M9A742_9HYME</name>
<protein>
    <submittedName>
        <fullName evidence="1">Uncharacterized protein</fullName>
    </submittedName>
</protein>
<gene>
    <name evidence="1" type="ORF">WN51_07451</name>
</gene>
<evidence type="ECO:0000313" key="1">
    <source>
        <dbReference type="EMBL" id="KOX78590.1"/>
    </source>
</evidence>
<keyword evidence="2" id="KW-1185">Reference proteome</keyword>
<dbReference type="Proteomes" id="UP000053105">
    <property type="component" value="Unassembled WGS sequence"/>
</dbReference>
<dbReference type="EMBL" id="KQ435720">
    <property type="protein sequence ID" value="KOX78590.1"/>
    <property type="molecule type" value="Genomic_DNA"/>
</dbReference>
<proteinExistence type="predicted"/>
<accession>A0A0M9A742</accession>
<dbReference type="AlphaFoldDB" id="A0A0M9A742"/>
<evidence type="ECO:0000313" key="2">
    <source>
        <dbReference type="Proteomes" id="UP000053105"/>
    </source>
</evidence>
<sequence length="120" mass="13986">MDAGFNTDVEFYSFVLRIIQVLHLPFLLKEMEEDIELLTARNLNSSSLLNHLLLTTSNNLPKYLREVNETTSPKIMSEKVEIANPKKKGTSLKVISDDIILPFEQQEHQVYRTRRKLIRD</sequence>
<reference evidence="1 2" key="1">
    <citation type="submission" date="2015-07" db="EMBL/GenBank/DDBJ databases">
        <title>The genome of Melipona quadrifasciata.</title>
        <authorList>
            <person name="Pan H."/>
            <person name="Kapheim K."/>
        </authorList>
    </citation>
    <scope>NUCLEOTIDE SEQUENCE [LARGE SCALE GENOMIC DNA]</scope>
    <source>
        <strain evidence="1">0111107301</strain>
        <tissue evidence="1">Whole body</tissue>
    </source>
</reference>
<organism evidence="1 2">
    <name type="scientific">Melipona quadrifasciata</name>
    <dbReference type="NCBI Taxonomy" id="166423"/>
    <lineage>
        <taxon>Eukaryota</taxon>
        <taxon>Metazoa</taxon>
        <taxon>Ecdysozoa</taxon>
        <taxon>Arthropoda</taxon>
        <taxon>Hexapoda</taxon>
        <taxon>Insecta</taxon>
        <taxon>Pterygota</taxon>
        <taxon>Neoptera</taxon>
        <taxon>Endopterygota</taxon>
        <taxon>Hymenoptera</taxon>
        <taxon>Apocrita</taxon>
        <taxon>Aculeata</taxon>
        <taxon>Apoidea</taxon>
        <taxon>Anthophila</taxon>
        <taxon>Apidae</taxon>
        <taxon>Melipona</taxon>
    </lineage>
</organism>